<dbReference type="InterPro" id="IPR002018">
    <property type="entry name" value="CarbesteraseB"/>
</dbReference>
<dbReference type="EC" id="3.1.1.-" evidence="4"/>
<evidence type="ECO:0000256" key="1">
    <source>
        <dbReference type="ARBA" id="ARBA00005964"/>
    </source>
</evidence>
<dbReference type="PANTHER" id="PTHR11559">
    <property type="entry name" value="CARBOXYLESTERASE"/>
    <property type="match status" value="1"/>
</dbReference>
<dbReference type="PROSITE" id="PS00122">
    <property type="entry name" value="CARBOXYLESTERASE_B_1"/>
    <property type="match status" value="1"/>
</dbReference>
<dbReference type="PROSITE" id="PS00941">
    <property type="entry name" value="CARBOXYLESTERASE_B_2"/>
    <property type="match status" value="1"/>
</dbReference>
<dbReference type="Pfam" id="PF00135">
    <property type="entry name" value="COesterase"/>
    <property type="match status" value="1"/>
</dbReference>
<evidence type="ECO:0000256" key="4">
    <source>
        <dbReference type="RuleBase" id="RU361235"/>
    </source>
</evidence>
<evidence type="ECO:0000313" key="5">
    <source>
        <dbReference type="EMBL" id="ORA72005.1"/>
    </source>
</evidence>
<dbReference type="InterPro" id="IPR019819">
    <property type="entry name" value="Carboxylesterase_B_CS"/>
</dbReference>
<evidence type="ECO:0000256" key="3">
    <source>
        <dbReference type="ARBA" id="ARBA00022801"/>
    </source>
</evidence>
<dbReference type="GO" id="GO:0016787">
    <property type="term" value="F:hydrolase activity"/>
    <property type="evidence" value="ECO:0007669"/>
    <property type="project" value="UniProtKB-KW"/>
</dbReference>
<organism evidence="5 6">
    <name type="scientific">Mycolicibacterium insubricum</name>
    <dbReference type="NCBI Taxonomy" id="444597"/>
    <lineage>
        <taxon>Bacteria</taxon>
        <taxon>Bacillati</taxon>
        <taxon>Actinomycetota</taxon>
        <taxon>Actinomycetes</taxon>
        <taxon>Mycobacteriales</taxon>
        <taxon>Mycobacteriaceae</taxon>
        <taxon>Mycolicibacterium</taxon>
    </lineage>
</organism>
<dbReference type="STRING" id="444597.BST26_06615"/>
<protein>
    <recommendedName>
        <fullName evidence="4">Carboxylic ester hydrolase</fullName>
        <ecNumber evidence="4">3.1.1.-</ecNumber>
    </recommendedName>
</protein>
<evidence type="ECO:0000256" key="2">
    <source>
        <dbReference type="ARBA" id="ARBA00010515"/>
    </source>
</evidence>
<sequence>MHDRIIRATIDAGVVEGFTRDGVHRWRAIPYAAAPVGPLRLVAPQPVQPWRGVRHCHTHGNCAPQSRMYTVTGLGRYQPMGEDCLTLNVVAPENPGDQPLPVMVFVHGGAYMLGSSATPIYDGAGLARRGCVYVSVNYRLGALGTLDLSVLSTPDNPIDDNLFIRDLVAALRWVQTNIAVFGGDPQRVTVFGESAGAHAVASLLAVPSAEGLFSQVISESPAAGMSRSPQIAEVFAGKLVQVLGCRRSDAASALKQADTALLVRAVDRLIGQTTKEMAGAFPLGPTYGTEVMPVDPVEAMRSGTALRVPLIVGSNAEEARLFTRFLKLLPVTERRIESLLATQGIEGRDRIMAAYPEYPAQAACVQFGGDFAFGSAVWQFADAHSQHAPTYVYRYDYAPRTLKWTGVGATHATELLAVFDTYRSGFGKALTVAGDRKVARRISNDVQNRWREFARTGVPGGDWPRYDTVDRPVLVFDKRSRVELDPHAERRAAWADFSMGNLAQQ</sequence>
<name>A0A1X0DI07_9MYCO</name>
<comment type="similarity">
    <text evidence="2">Belongs to the 'GDXG' lipolytic enzyme family.</text>
</comment>
<comment type="similarity">
    <text evidence="1 4">Belongs to the type-B carboxylesterase/lipase family.</text>
</comment>
<dbReference type="AlphaFoldDB" id="A0A1X0DI07"/>
<comment type="caution">
    <text evidence="5">The sequence shown here is derived from an EMBL/GenBank/DDBJ whole genome shotgun (WGS) entry which is preliminary data.</text>
</comment>
<gene>
    <name evidence="5" type="ORF">BST26_06615</name>
</gene>
<dbReference type="Gene3D" id="3.40.50.1820">
    <property type="entry name" value="alpha/beta hydrolase"/>
    <property type="match status" value="1"/>
</dbReference>
<proteinExistence type="inferred from homology"/>
<dbReference type="ESTHER" id="9myco-a0a1x0di07">
    <property type="family name" value="Carb_B_Bacteria"/>
</dbReference>
<dbReference type="PROSITE" id="PS01173">
    <property type="entry name" value="LIPASE_GDXG_HIS"/>
    <property type="match status" value="1"/>
</dbReference>
<dbReference type="EMBL" id="MVHS01000010">
    <property type="protein sequence ID" value="ORA72005.1"/>
    <property type="molecule type" value="Genomic_DNA"/>
</dbReference>
<dbReference type="InterPro" id="IPR050309">
    <property type="entry name" value="Type-B_Carboxylest/Lipase"/>
</dbReference>
<dbReference type="Proteomes" id="UP000192801">
    <property type="component" value="Unassembled WGS sequence"/>
</dbReference>
<dbReference type="SUPFAM" id="SSF53474">
    <property type="entry name" value="alpha/beta-Hydrolases"/>
    <property type="match status" value="1"/>
</dbReference>
<dbReference type="InterPro" id="IPR029058">
    <property type="entry name" value="AB_hydrolase_fold"/>
</dbReference>
<reference evidence="5 6" key="1">
    <citation type="submission" date="2016-12" db="EMBL/GenBank/DDBJ databases">
        <title>The new phylogeny of genus Mycobacterium.</title>
        <authorList>
            <person name="Tortoli E."/>
            <person name="Trovato A."/>
            <person name="Cirillo D.M."/>
        </authorList>
    </citation>
    <scope>NUCLEOTIDE SEQUENCE [LARGE SCALE GENOMIC DNA]</scope>
    <source>
        <strain evidence="5 6">DSM 45130</strain>
    </source>
</reference>
<keyword evidence="6" id="KW-1185">Reference proteome</keyword>
<dbReference type="OrthoDB" id="3199405at2"/>
<accession>A0A1X0DI07</accession>
<evidence type="ECO:0000313" key="6">
    <source>
        <dbReference type="Proteomes" id="UP000192801"/>
    </source>
</evidence>
<dbReference type="RefSeq" id="WP_083029966.1">
    <property type="nucleotide sequence ID" value="NZ_AP022618.1"/>
</dbReference>
<dbReference type="InterPro" id="IPR002168">
    <property type="entry name" value="Lipase_GDXG_HIS_AS"/>
</dbReference>
<keyword evidence="3 4" id="KW-0378">Hydrolase</keyword>
<dbReference type="InterPro" id="IPR019826">
    <property type="entry name" value="Carboxylesterase_B_AS"/>
</dbReference>